<dbReference type="CDD" id="cd00130">
    <property type="entry name" value="PAS"/>
    <property type="match status" value="1"/>
</dbReference>
<dbReference type="Gene3D" id="3.30.450.20">
    <property type="entry name" value="PAS domain"/>
    <property type="match status" value="1"/>
</dbReference>
<dbReference type="SUPFAM" id="SSF55785">
    <property type="entry name" value="PYP-like sensor domain (PAS domain)"/>
    <property type="match status" value="1"/>
</dbReference>
<dbReference type="InterPro" id="IPR000014">
    <property type="entry name" value="PAS"/>
</dbReference>
<protein>
    <submittedName>
        <fullName evidence="2">PAS domain protein</fullName>
    </submittedName>
</protein>
<dbReference type="InterPro" id="IPR035965">
    <property type="entry name" value="PAS-like_dom_sf"/>
</dbReference>
<dbReference type="EMBL" id="CP010784">
    <property type="protein sequence ID" value="ATF06981.1"/>
    <property type="molecule type" value="Genomic_DNA"/>
</dbReference>
<accession>A0AAD0EE50</accession>
<dbReference type="AlphaFoldDB" id="A0AAD0EE50"/>
<name>A0AAD0EE50_9RHOB</name>
<dbReference type="Pfam" id="PF13426">
    <property type="entry name" value="PAS_9"/>
    <property type="match status" value="1"/>
</dbReference>
<organism evidence="2 3">
    <name type="scientific">Phaeobacter gallaeciensis</name>
    <dbReference type="NCBI Taxonomy" id="60890"/>
    <lineage>
        <taxon>Bacteria</taxon>
        <taxon>Pseudomonadati</taxon>
        <taxon>Pseudomonadota</taxon>
        <taxon>Alphaproteobacteria</taxon>
        <taxon>Rhodobacterales</taxon>
        <taxon>Roseobacteraceae</taxon>
        <taxon>Phaeobacter</taxon>
    </lineage>
</organism>
<evidence type="ECO:0000313" key="3">
    <source>
        <dbReference type="Proteomes" id="UP000217545"/>
    </source>
</evidence>
<evidence type="ECO:0000313" key="2">
    <source>
        <dbReference type="EMBL" id="ATF06981.1"/>
    </source>
</evidence>
<dbReference type="RefSeq" id="WP_024098296.1">
    <property type="nucleotide sequence ID" value="NZ_CP010588.1"/>
</dbReference>
<sequence>MGKEMTLLGSLLRYSSLPLSLIDPEADELELSFVNSAFEKATGYKADQVIDRPCPLFDGPAVDQSTISELKIARDGCKGIRRTLWNYDANGHPFECLTYIDPITVTPGRVVLLGCHFMLSPELSSTLQPKLALAEAASDQGRANSPDRQEPKHAAELHGLEDQKDELLDYARKALLRCWEMRRNTLYSRIDLYFNRHRGNLLGAENADIGASAMLQDSLLKPRQSQA</sequence>
<gene>
    <name evidence="2" type="ORF">PhaeoP63_02930</name>
</gene>
<evidence type="ECO:0000259" key="1">
    <source>
        <dbReference type="Pfam" id="PF13426"/>
    </source>
</evidence>
<feature type="domain" description="PAS" evidence="1">
    <location>
        <begin position="31"/>
        <end position="112"/>
    </location>
</feature>
<reference evidence="2 3" key="1">
    <citation type="journal article" date="2017" name="Front. Microbiol.">
        <title>Phaeobacter piscinae sp. nov., a species of the Roseobacter group and potential aquaculture probiont.</title>
        <authorList>
            <person name="Sonnenschein E.C."/>
            <person name="Phippen C.B.W."/>
            <person name="Nielsen K.F."/>
            <person name="Mateiu R.V."/>
            <person name="Melchiorsen J."/>
            <person name="Gram L."/>
            <person name="Overmann J."/>
            <person name="Freese H.M."/>
        </authorList>
    </citation>
    <scope>NUCLEOTIDE SEQUENCE [LARGE SCALE GENOMIC DNA]</scope>
    <source>
        <strain evidence="2 3">P63</strain>
    </source>
</reference>
<dbReference type="Proteomes" id="UP000217545">
    <property type="component" value="Chromosome"/>
</dbReference>
<dbReference type="GeneID" id="31847306"/>
<proteinExistence type="predicted"/>